<dbReference type="AlphaFoldDB" id="A0A5A7QBW4"/>
<evidence type="ECO:0000313" key="3">
    <source>
        <dbReference type="Proteomes" id="UP000325081"/>
    </source>
</evidence>
<feature type="region of interest" description="Disordered" evidence="1">
    <location>
        <begin position="33"/>
        <end position="70"/>
    </location>
</feature>
<keyword evidence="3" id="KW-1185">Reference proteome</keyword>
<dbReference type="EMBL" id="BKCP01006183">
    <property type="protein sequence ID" value="GER41857.1"/>
    <property type="molecule type" value="Genomic_DNA"/>
</dbReference>
<proteinExistence type="predicted"/>
<name>A0A5A7QBW4_STRAF</name>
<protein>
    <submittedName>
        <fullName evidence="2">HAD hydrolase</fullName>
    </submittedName>
</protein>
<evidence type="ECO:0000256" key="1">
    <source>
        <dbReference type="SAM" id="MobiDB-lite"/>
    </source>
</evidence>
<sequence length="126" mass="13982">MTEIVRTKAPLTLRLSSYVFKTKQWENFVRLSWDGSDEGTRPNPAIPIPSGGPSDSEAHPTRRSGVGWFNSGRVRDSDRIYPDIVTDPSSSAYSARALEHESFEMHSVQTGTRSKETVLLSNGLSQ</sequence>
<comment type="caution">
    <text evidence="2">The sequence shown here is derived from an EMBL/GenBank/DDBJ whole genome shotgun (WGS) entry which is preliminary data.</text>
</comment>
<keyword evidence="2" id="KW-0378">Hydrolase</keyword>
<reference evidence="3" key="1">
    <citation type="journal article" date="2019" name="Curr. Biol.">
        <title>Genome Sequence of Striga asiatica Provides Insight into the Evolution of Plant Parasitism.</title>
        <authorList>
            <person name="Yoshida S."/>
            <person name="Kim S."/>
            <person name="Wafula E.K."/>
            <person name="Tanskanen J."/>
            <person name="Kim Y.M."/>
            <person name="Honaas L."/>
            <person name="Yang Z."/>
            <person name="Spallek T."/>
            <person name="Conn C.E."/>
            <person name="Ichihashi Y."/>
            <person name="Cheong K."/>
            <person name="Cui S."/>
            <person name="Der J.P."/>
            <person name="Gundlach H."/>
            <person name="Jiao Y."/>
            <person name="Hori C."/>
            <person name="Ishida J.K."/>
            <person name="Kasahara H."/>
            <person name="Kiba T."/>
            <person name="Kim M.S."/>
            <person name="Koo N."/>
            <person name="Laohavisit A."/>
            <person name="Lee Y.H."/>
            <person name="Lumba S."/>
            <person name="McCourt P."/>
            <person name="Mortimer J.C."/>
            <person name="Mutuku J.M."/>
            <person name="Nomura T."/>
            <person name="Sasaki-Sekimoto Y."/>
            <person name="Seto Y."/>
            <person name="Wang Y."/>
            <person name="Wakatake T."/>
            <person name="Sakakibara H."/>
            <person name="Demura T."/>
            <person name="Yamaguchi S."/>
            <person name="Yoneyama K."/>
            <person name="Manabe R.I."/>
            <person name="Nelson D.C."/>
            <person name="Schulman A.H."/>
            <person name="Timko M.P."/>
            <person name="dePamphilis C.W."/>
            <person name="Choi D."/>
            <person name="Shirasu K."/>
        </authorList>
    </citation>
    <scope>NUCLEOTIDE SEQUENCE [LARGE SCALE GENOMIC DNA]</scope>
    <source>
        <strain evidence="3">cv. UVA1</strain>
    </source>
</reference>
<evidence type="ECO:0000313" key="2">
    <source>
        <dbReference type="EMBL" id="GER41857.1"/>
    </source>
</evidence>
<feature type="region of interest" description="Disordered" evidence="1">
    <location>
        <begin position="105"/>
        <end position="126"/>
    </location>
</feature>
<dbReference type="GO" id="GO:0016787">
    <property type="term" value="F:hydrolase activity"/>
    <property type="evidence" value="ECO:0007669"/>
    <property type="project" value="UniProtKB-KW"/>
</dbReference>
<gene>
    <name evidence="2" type="ORF">STAS_18590</name>
</gene>
<accession>A0A5A7QBW4</accession>
<organism evidence="2 3">
    <name type="scientific">Striga asiatica</name>
    <name type="common">Asiatic witchweed</name>
    <name type="synonym">Buchnera asiatica</name>
    <dbReference type="NCBI Taxonomy" id="4170"/>
    <lineage>
        <taxon>Eukaryota</taxon>
        <taxon>Viridiplantae</taxon>
        <taxon>Streptophyta</taxon>
        <taxon>Embryophyta</taxon>
        <taxon>Tracheophyta</taxon>
        <taxon>Spermatophyta</taxon>
        <taxon>Magnoliopsida</taxon>
        <taxon>eudicotyledons</taxon>
        <taxon>Gunneridae</taxon>
        <taxon>Pentapetalae</taxon>
        <taxon>asterids</taxon>
        <taxon>lamiids</taxon>
        <taxon>Lamiales</taxon>
        <taxon>Orobanchaceae</taxon>
        <taxon>Buchnereae</taxon>
        <taxon>Striga</taxon>
    </lineage>
</organism>
<dbReference type="Proteomes" id="UP000325081">
    <property type="component" value="Unassembled WGS sequence"/>
</dbReference>